<accession>A0A4R2P2G9</accession>
<dbReference type="RefSeq" id="WP_132746414.1">
    <property type="nucleotide sequence ID" value="NZ_SLXK01000016.1"/>
</dbReference>
<dbReference type="InterPro" id="IPR000873">
    <property type="entry name" value="AMP-dep_synth/lig_dom"/>
</dbReference>
<dbReference type="PANTHER" id="PTHR43201">
    <property type="entry name" value="ACYL-COA SYNTHETASE"/>
    <property type="match status" value="1"/>
</dbReference>
<dbReference type="SUPFAM" id="SSF56801">
    <property type="entry name" value="Acetyl-CoA synthetase-like"/>
    <property type="match status" value="1"/>
</dbReference>
<organism evidence="3 4">
    <name type="scientific">Scopulibacillus darangshiensis</name>
    <dbReference type="NCBI Taxonomy" id="442528"/>
    <lineage>
        <taxon>Bacteria</taxon>
        <taxon>Bacillati</taxon>
        <taxon>Bacillota</taxon>
        <taxon>Bacilli</taxon>
        <taxon>Bacillales</taxon>
        <taxon>Sporolactobacillaceae</taxon>
        <taxon>Scopulibacillus</taxon>
    </lineage>
</organism>
<feature type="domain" description="AMP-binding enzyme C-terminal" evidence="2">
    <location>
        <begin position="435"/>
        <end position="510"/>
    </location>
</feature>
<dbReference type="Gene3D" id="3.30.300.30">
    <property type="match status" value="1"/>
</dbReference>
<reference evidence="3 4" key="1">
    <citation type="submission" date="2019-03" db="EMBL/GenBank/DDBJ databases">
        <title>Genomic Encyclopedia of Type Strains, Phase IV (KMG-IV): sequencing the most valuable type-strain genomes for metagenomic binning, comparative biology and taxonomic classification.</title>
        <authorList>
            <person name="Goeker M."/>
        </authorList>
    </citation>
    <scope>NUCLEOTIDE SEQUENCE [LARGE SCALE GENOMIC DNA]</scope>
    <source>
        <strain evidence="3 4">DSM 19377</strain>
    </source>
</reference>
<gene>
    <name evidence="3" type="ORF">EV207_11669</name>
</gene>
<dbReference type="PANTHER" id="PTHR43201:SF32">
    <property type="entry name" value="2-SUCCINYLBENZOATE--COA LIGASE, CHLOROPLASTIC_PEROXISOMAL"/>
    <property type="match status" value="1"/>
</dbReference>
<proteinExistence type="predicted"/>
<dbReference type="AlphaFoldDB" id="A0A4R2P2G9"/>
<keyword evidence="4" id="KW-1185">Reference proteome</keyword>
<comment type="caution">
    <text evidence="3">The sequence shown here is derived from an EMBL/GenBank/DDBJ whole genome shotgun (WGS) entry which is preliminary data.</text>
</comment>
<dbReference type="PROSITE" id="PS00455">
    <property type="entry name" value="AMP_BINDING"/>
    <property type="match status" value="1"/>
</dbReference>
<name>A0A4R2P2G9_9BACL</name>
<evidence type="ECO:0000259" key="1">
    <source>
        <dbReference type="Pfam" id="PF00501"/>
    </source>
</evidence>
<dbReference type="EMBL" id="SLXK01000016">
    <property type="protein sequence ID" value="TCP28757.1"/>
    <property type="molecule type" value="Genomic_DNA"/>
</dbReference>
<protein>
    <submittedName>
        <fullName evidence="3">Cyclohexanecarboxylate-CoA ligase</fullName>
    </submittedName>
</protein>
<dbReference type="GO" id="GO:0031956">
    <property type="term" value="F:medium-chain fatty acid-CoA ligase activity"/>
    <property type="evidence" value="ECO:0007669"/>
    <property type="project" value="TreeGrafter"/>
</dbReference>
<dbReference type="InterPro" id="IPR042099">
    <property type="entry name" value="ANL_N_sf"/>
</dbReference>
<dbReference type="Gene3D" id="3.40.50.12780">
    <property type="entry name" value="N-terminal domain of ligase-like"/>
    <property type="match status" value="1"/>
</dbReference>
<evidence type="ECO:0000313" key="3">
    <source>
        <dbReference type="EMBL" id="TCP28757.1"/>
    </source>
</evidence>
<dbReference type="InterPro" id="IPR045851">
    <property type="entry name" value="AMP-bd_C_sf"/>
</dbReference>
<dbReference type="GO" id="GO:0006631">
    <property type="term" value="P:fatty acid metabolic process"/>
    <property type="evidence" value="ECO:0007669"/>
    <property type="project" value="TreeGrafter"/>
</dbReference>
<feature type="domain" description="AMP-dependent synthetase/ligase" evidence="1">
    <location>
        <begin position="20"/>
        <end position="383"/>
    </location>
</feature>
<dbReference type="InterPro" id="IPR020845">
    <property type="entry name" value="AMP-binding_CS"/>
</dbReference>
<sequence>MGKECQPEKEPLFLDHLKKVDPGKAAIVDLSLSAPIELNYGQLENLANRTAQGLIEKGIKPGEFVAYMMPNSWEFVVVTLAIWKIGAAACPILPTLRDREVSFIMEKSRSKMLIVPKEFNHYQYKAMADRIKLNLIDLESIVVIKSRDPFDIEHCLGGLAQNEPDLEEVNGRSPTTLTDAQLLFTSGTTGEPKGVIHTHGTLSYAVHAHTKTLGLTGRDAIWVPSPLAHQTGFLYGMIVALSLGAKQVLEAKWDVETARRAIEDYGSTFVQAATPFLADISREPNPPIGLKIFVATGASVPRRLAHDATSALGCKVVGGWGSTETCLVSVGSPFSNDEKEWGTDGQVIEGMEMKITDNEGNEVTPGREGMYRVKTPATFTTYLGHHDWYGDVIDENGFFITGDLATIDKDGYLSITGRVKDIINRGGEKIPVVDIENILYMHENIKDVAIVGMPDERLGERICAYVSLKVPQAFSLEDLTSFLESRNTAKIYWPEHLELIDELPRTVTGKVQKYILRQMIADKLQIKS</sequence>
<dbReference type="InterPro" id="IPR025110">
    <property type="entry name" value="AMP-bd_C"/>
</dbReference>
<evidence type="ECO:0000313" key="4">
    <source>
        <dbReference type="Proteomes" id="UP000295416"/>
    </source>
</evidence>
<dbReference type="Pfam" id="PF00501">
    <property type="entry name" value="AMP-binding"/>
    <property type="match status" value="1"/>
</dbReference>
<keyword evidence="3" id="KW-0436">Ligase</keyword>
<evidence type="ECO:0000259" key="2">
    <source>
        <dbReference type="Pfam" id="PF13193"/>
    </source>
</evidence>
<dbReference type="OrthoDB" id="9757771at2"/>
<dbReference type="Proteomes" id="UP000295416">
    <property type="component" value="Unassembled WGS sequence"/>
</dbReference>
<dbReference type="Pfam" id="PF13193">
    <property type="entry name" value="AMP-binding_C"/>
    <property type="match status" value="1"/>
</dbReference>